<comment type="similarity">
    <text evidence="1">Belongs to the arrestin family.</text>
</comment>
<dbReference type="InterPro" id="IPR014756">
    <property type="entry name" value="Ig_E-set"/>
</dbReference>
<dbReference type="Proteomes" id="UP000827892">
    <property type="component" value="Chromosome II"/>
</dbReference>
<dbReference type="Pfam" id="PF00339">
    <property type="entry name" value="Arrestin_N"/>
    <property type="match status" value="1"/>
</dbReference>
<dbReference type="Pfam" id="PF02752">
    <property type="entry name" value="Arrestin_C"/>
    <property type="match status" value="1"/>
</dbReference>
<feature type="compositionally biased region" description="Basic and acidic residues" evidence="2">
    <location>
        <begin position="313"/>
        <end position="334"/>
    </location>
</feature>
<dbReference type="InterPro" id="IPR050357">
    <property type="entry name" value="Arrestin_domain-protein"/>
</dbReference>
<dbReference type="SMART" id="SM01017">
    <property type="entry name" value="Arrestin_C"/>
    <property type="match status" value="1"/>
</dbReference>
<dbReference type="KEGG" id="cbr:CBG_01020"/>
<accession>A0AAE9ISN8</accession>
<feature type="region of interest" description="Disordered" evidence="2">
    <location>
        <begin position="311"/>
        <end position="334"/>
    </location>
</feature>
<protein>
    <recommendedName>
        <fullName evidence="3">Arrestin C-terminal-like domain-containing protein</fullName>
    </recommendedName>
</protein>
<dbReference type="PANTHER" id="PTHR11188:SF7">
    <property type="entry name" value="ARRESTIN C-TERMINAL-LIKE DOMAIN-CONTAINING PROTEIN-RELATED"/>
    <property type="match status" value="1"/>
</dbReference>
<organism evidence="4 5">
    <name type="scientific">Caenorhabditis briggsae</name>
    <dbReference type="NCBI Taxonomy" id="6238"/>
    <lineage>
        <taxon>Eukaryota</taxon>
        <taxon>Metazoa</taxon>
        <taxon>Ecdysozoa</taxon>
        <taxon>Nematoda</taxon>
        <taxon>Chromadorea</taxon>
        <taxon>Rhabditida</taxon>
        <taxon>Rhabditina</taxon>
        <taxon>Rhabditomorpha</taxon>
        <taxon>Rhabditoidea</taxon>
        <taxon>Rhabditidae</taxon>
        <taxon>Peloderinae</taxon>
        <taxon>Caenorhabditis</taxon>
    </lineage>
</organism>
<dbReference type="EMBL" id="CP090892">
    <property type="protein sequence ID" value="ULU03611.1"/>
    <property type="molecule type" value="Genomic_DNA"/>
</dbReference>
<feature type="domain" description="Arrestin C-terminal-like" evidence="3">
    <location>
        <begin position="161"/>
        <end position="298"/>
    </location>
</feature>
<evidence type="ECO:0000313" key="4">
    <source>
        <dbReference type="EMBL" id="ULU03611.1"/>
    </source>
</evidence>
<dbReference type="OMA" id="EFGFRSK"/>
<evidence type="ECO:0000256" key="2">
    <source>
        <dbReference type="SAM" id="MobiDB-lite"/>
    </source>
</evidence>
<sequence>MSIASTVINIDQHDKIFYPGDEVTGTVLLEVTRPLEARSIVLSIRGKSKTANINLFDNSCVKYHFKKSHLAWVPKQGETIIPAGEHLFNFAITLPADCLPTFHGLFGKNDYKIKMVIDRPWKSNIKAEKEFLVTKKLDLPMRMSSSNWFFKVDLQSGVFFSNGPVTMKVSISTLVFLPGQTVDLHFQVANNSSTEISRIFAKLYQRTHYHFRNQHTPCKEFNPDGCPLSRFQQTTDREKLRNAEKMEVSLAPYSEESYIMPFTFPENIVTPSFYSGLMLHGYVMEFGFRSKGSIDRAMMCTFYMGEMEEEHSEDCPNRHGKEDAPPTYEEILRD</sequence>
<evidence type="ECO:0000256" key="1">
    <source>
        <dbReference type="ARBA" id="ARBA00005298"/>
    </source>
</evidence>
<reference evidence="4 5" key="1">
    <citation type="submission" date="2022-05" db="EMBL/GenBank/DDBJ databases">
        <title>Chromosome-level reference genomes for two strains of Caenorhabditis briggsae: an improved platform for comparative genomics.</title>
        <authorList>
            <person name="Stevens L."/>
            <person name="Andersen E.C."/>
        </authorList>
    </citation>
    <scope>NUCLEOTIDE SEQUENCE [LARGE SCALE GENOMIC DNA]</scope>
    <source>
        <strain evidence="4">QX1410_ONT</strain>
        <tissue evidence="4">Whole-organism</tissue>
    </source>
</reference>
<evidence type="ECO:0000313" key="5">
    <source>
        <dbReference type="Proteomes" id="UP000827892"/>
    </source>
</evidence>
<evidence type="ECO:0000259" key="3">
    <source>
        <dbReference type="SMART" id="SM01017"/>
    </source>
</evidence>
<gene>
    <name evidence="4" type="ORF">L3Y34_016828</name>
</gene>
<dbReference type="AlphaFoldDB" id="A0AAE9ISN8"/>
<dbReference type="InterPro" id="IPR011022">
    <property type="entry name" value="Arrestin_C-like"/>
</dbReference>
<dbReference type="Gene3D" id="2.60.40.640">
    <property type="match status" value="2"/>
</dbReference>
<dbReference type="PANTHER" id="PTHR11188">
    <property type="entry name" value="ARRESTIN DOMAIN CONTAINING PROTEIN"/>
    <property type="match status" value="1"/>
</dbReference>
<dbReference type="InterPro" id="IPR014752">
    <property type="entry name" value="Arrestin-like_C"/>
</dbReference>
<dbReference type="SUPFAM" id="SSF81296">
    <property type="entry name" value="E set domains"/>
    <property type="match status" value="2"/>
</dbReference>
<name>A0AAE9ISN8_CAEBR</name>
<dbReference type="InterPro" id="IPR011021">
    <property type="entry name" value="Arrestin-like_N"/>
</dbReference>
<proteinExistence type="inferred from homology"/>